<dbReference type="GO" id="GO:0046872">
    <property type="term" value="F:metal ion binding"/>
    <property type="evidence" value="ECO:0007669"/>
    <property type="project" value="UniProtKB-KW"/>
</dbReference>
<dbReference type="PANTHER" id="PTHR43432">
    <property type="entry name" value="SLR0285 PROTEIN"/>
    <property type="match status" value="1"/>
</dbReference>
<dbReference type="KEGG" id="chu:CHU_2459"/>
<keyword evidence="3" id="KW-0411">Iron-sulfur</keyword>
<dbReference type="PANTHER" id="PTHR43432:SF3">
    <property type="entry name" value="SLR0285 PROTEIN"/>
    <property type="match status" value="1"/>
</dbReference>
<dbReference type="Pfam" id="PF04055">
    <property type="entry name" value="Radical_SAM"/>
    <property type="match status" value="1"/>
</dbReference>
<gene>
    <name evidence="5" type="ordered locus">CHU_2459</name>
</gene>
<keyword evidence="2" id="KW-0408">Iron</keyword>
<dbReference type="OrthoDB" id="9785699at2"/>
<evidence type="ECO:0000256" key="1">
    <source>
        <dbReference type="ARBA" id="ARBA00022723"/>
    </source>
</evidence>
<dbReference type="SFLD" id="SFLDG01084">
    <property type="entry name" value="Uncharacterised_Radical_SAM_Su"/>
    <property type="match status" value="1"/>
</dbReference>
<dbReference type="PROSITE" id="PS51918">
    <property type="entry name" value="RADICAL_SAM"/>
    <property type="match status" value="1"/>
</dbReference>
<evidence type="ECO:0000313" key="6">
    <source>
        <dbReference type="Proteomes" id="UP000001822"/>
    </source>
</evidence>
<evidence type="ECO:0000256" key="3">
    <source>
        <dbReference type="ARBA" id="ARBA00023014"/>
    </source>
</evidence>
<dbReference type="GO" id="GO:0003824">
    <property type="term" value="F:catalytic activity"/>
    <property type="evidence" value="ECO:0007669"/>
    <property type="project" value="InterPro"/>
</dbReference>
<protein>
    <recommendedName>
        <fullName evidence="4">Radical SAM core domain-containing protein</fullName>
    </recommendedName>
</protein>
<dbReference type="CDD" id="cd01335">
    <property type="entry name" value="Radical_SAM"/>
    <property type="match status" value="1"/>
</dbReference>
<evidence type="ECO:0000313" key="5">
    <source>
        <dbReference type="EMBL" id="ABG59714.1"/>
    </source>
</evidence>
<name>A0A6N4STF0_CYTH3</name>
<evidence type="ECO:0000259" key="4">
    <source>
        <dbReference type="PROSITE" id="PS51918"/>
    </source>
</evidence>
<dbReference type="Gene3D" id="3.80.30.30">
    <property type="match status" value="1"/>
</dbReference>
<accession>A0A6N4STF0</accession>
<dbReference type="Proteomes" id="UP000001822">
    <property type="component" value="Chromosome"/>
</dbReference>
<dbReference type="SMART" id="SM00729">
    <property type="entry name" value="Elp3"/>
    <property type="match status" value="1"/>
</dbReference>
<reference evidence="5 6" key="1">
    <citation type="journal article" date="2007" name="Appl. Environ. Microbiol.">
        <title>Genome sequence of the cellulolytic gliding bacterium Cytophaga hutchinsonii.</title>
        <authorList>
            <person name="Xie G."/>
            <person name="Bruce D.C."/>
            <person name="Challacombe J.F."/>
            <person name="Chertkov O."/>
            <person name="Detter J.C."/>
            <person name="Gilna P."/>
            <person name="Han C.S."/>
            <person name="Lucas S."/>
            <person name="Misra M."/>
            <person name="Myers G.L."/>
            <person name="Richardson P."/>
            <person name="Tapia R."/>
            <person name="Thayer N."/>
            <person name="Thompson L.S."/>
            <person name="Brettin T.S."/>
            <person name="Henrissat B."/>
            <person name="Wilson D.B."/>
            <person name="McBride M.J."/>
        </authorList>
    </citation>
    <scope>NUCLEOTIDE SEQUENCE [LARGE SCALE GENOMIC DNA]</scope>
    <source>
        <strain evidence="6">ATCC 33406 / DSM 1761 / CIP 103989 / NBRC 15051 / NCIMB 9469 / D465</strain>
    </source>
</reference>
<dbReference type="InterPro" id="IPR007197">
    <property type="entry name" value="rSAM"/>
</dbReference>
<dbReference type="EMBL" id="CP000383">
    <property type="protein sequence ID" value="ABG59714.1"/>
    <property type="molecule type" value="Genomic_DNA"/>
</dbReference>
<dbReference type="InterPro" id="IPR058240">
    <property type="entry name" value="rSAM_sf"/>
</dbReference>
<sequence length="354" mass="40117">MEDNNELIKGRGAQMQAKSRFHAQEIVQEHMEGIDEITDINTPTQYLYENAKQIVNKVDSPDIGLAYSMNPYQGCEHGCIYCYARNSHEYWGYNAGIDFEKKIIVKRNAASVLAKTFEKPNWEVLPIMFSGNTDCYQPIERKLQITRNMLQVIATYKHPVGMITKNHLITRDIDILKELAAQQLVHVSISITSARDEIRQKLEPRASAISQRLKTVEALAKENIPVNVMIAPIIPGINHHEIPQIMKQIADAGASSAAYTIVRLNGSIGVVFEDWIRKAYPDRADKVLNQIKECHGGTLNDSRFSTRMRGQGNIAASIHDLFYVSRKKYLSGREYPPLRTDLFVRSNKGQLGLF</sequence>
<evidence type="ECO:0000256" key="2">
    <source>
        <dbReference type="ARBA" id="ARBA00023004"/>
    </source>
</evidence>
<dbReference type="AlphaFoldDB" id="A0A6N4STF0"/>
<proteinExistence type="predicted"/>
<dbReference type="NCBIfam" id="NF033668">
    <property type="entry name" value="rSAM_PA0069"/>
    <property type="match status" value="1"/>
</dbReference>
<dbReference type="SFLD" id="SFLDS00029">
    <property type="entry name" value="Radical_SAM"/>
    <property type="match status" value="1"/>
</dbReference>
<keyword evidence="6" id="KW-1185">Reference proteome</keyword>
<dbReference type="InterPro" id="IPR006638">
    <property type="entry name" value="Elp3/MiaA/NifB-like_rSAM"/>
</dbReference>
<organism evidence="5 6">
    <name type="scientific">Cytophaga hutchinsonii (strain ATCC 33406 / DSM 1761 / CIP 103989 / NBRC 15051 / NCIMB 9469 / D465)</name>
    <dbReference type="NCBI Taxonomy" id="269798"/>
    <lineage>
        <taxon>Bacteria</taxon>
        <taxon>Pseudomonadati</taxon>
        <taxon>Bacteroidota</taxon>
        <taxon>Cytophagia</taxon>
        <taxon>Cytophagales</taxon>
        <taxon>Cytophagaceae</taxon>
        <taxon>Cytophaga</taxon>
    </lineage>
</organism>
<dbReference type="GO" id="GO:0051536">
    <property type="term" value="F:iron-sulfur cluster binding"/>
    <property type="evidence" value="ECO:0007669"/>
    <property type="project" value="UniProtKB-KW"/>
</dbReference>
<dbReference type="InterPro" id="IPR040086">
    <property type="entry name" value="MJ0683-like"/>
</dbReference>
<keyword evidence="1" id="KW-0479">Metal-binding</keyword>
<feature type="domain" description="Radical SAM core" evidence="4">
    <location>
        <begin position="58"/>
        <end position="298"/>
    </location>
</feature>
<dbReference type="RefSeq" id="WP_011585828.1">
    <property type="nucleotide sequence ID" value="NC_008255.1"/>
</dbReference>
<dbReference type="SUPFAM" id="SSF102114">
    <property type="entry name" value="Radical SAM enzymes"/>
    <property type="match status" value="1"/>
</dbReference>